<gene>
    <name evidence="1" type="ORF">ATEG_01111</name>
</gene>
<sequence length="123" mass="14341">MFVEDKLPPNAILIEHIPGAEPLSLGNYSKCRLDELRKILHEFHDIGILHGDPKPRNMMVSSGDLDRVLWIDFDSARVFSEDSLSPKQENLIKKNEIMDYFVENLALDYEEGEINRTHSYYYE</sequence>
<dbReference type="InterPro" id="IPR011009">
    <property type="entry name" value="Kinase-like_dom_sf"/>
</dbReference>
<dbReference type="HOGENOM" id="CLU_076921_2_2_1"/>
<dbReference type="SUPFAM" id="SSF56112">
    <property type="entry name" value="Protein kinase-like (PK-like)"/>
    <property type="match status" value="1"/>
</dbReference>
<evidence type="ECO:0008006" key="3">
    <source>
        <dbReference type="Google" id="ProtNLM"/>
    </source>
</evidence>
<accession>Q0CYX3</accession>
<evidence type="ECO:0000313" key="2">
    <source>
        <dbReference type="Proteomes" id="UP000007963"/>
    </source>
</evidence>
<dbReference type="GeneID" id="4315667"/>
<evidence type="ECO:0000313" key="1">
    <source>
        <dbReference type="EMBL" id="EAU37868.1"/>
    </source>
</evidence>
<proteinExistence type="predicted"/>
<dbReference type="Proteomes" id="UP000007963">
    <property type="component" value="Unassembled WGS sequence"/>
</dbReference>
<dbReference type="Gene3D" id="1.10.510.10">
    <property type="entry name" value="Transferase(Phosphotransferase) domain 1"/>
    <property type="match status" value="1"/>
</dbReference>
<dbReference type="AlphaFoldDB" id="Q0CYX3"/>
<dbReference type="OMA" id="FEMAMAV"/>
<protein>
    <recommendedName>
        <fullName evidence="3">Protein kinase domain-containing protein</fullName>
    </recommendedName>
</protein>
<dbReference type="VEuPathDB" id="FungiDB:ATEG_01111"/>
<reference evidence="2" key="1">
    <citation type="submission" date="2005-09" db="EMBL/GenBank/DDBJ databases">
        <title>Annotation of the Aspergillus terreus NIH2624 genome.</title>
        <authorList>
            <person name="Birren B.W."/>
            <person name="Lander E.S."/>
            <person name="Galagan J.E."/>
            <person name="Nusbaum C."/>
            <person name="Devon K."/>
            <person name="Henn M."/>
            <person name="Ma L.-J."/>
            <person name="Jaffe D.B."/>
            <person name="Butler J."/>
            <person name="Alvarez P."/>
            <person name="Gnerre S."/>
            <person name="Grabherr M."/>
            <person name="Kleber M."/>
            <person name="Mauceli E.W."/>
            <person name="Brockman W."/>
            <person name="Rounsley S."/>
            <person name="Young S.K."/>
            <person name="LaButti K."/>
            <person name="Pushparaj V."/>
            <person name="DeCaprio D."/>
            <person name="Crawford M."/>
            <person name="Koehrsen M."/>
            <person name="Engels R."/>
            <person name="Montgomery P."/>
            <person name="Pearson M."/>
            <person name="Howarth C."/>
            <person name="Larson L."/>
            <person name="Luoma S."/>
            <person name="White J."/>
            <person name="Alvarado L."/>
            <person name="Kodira C.D."/>
            <person name="Zeng Q."/>
            <person name="Oleary S."/>
            <person name="Yandava C."/>
            <person name="Denning D.W."/>
            <person name="Nierman W.C."/>
            <person name="Milne T."/>
            <person name="Madden K."/>
        </authorList>
    </citation>
    <scope>NUCLEOTIDE SEQUENCE [LARGE SCALE GENOMIC DNA]</scope>
    <source>
        <strain evidence="2">NIH 2624 / FGSC A1156</strain>
    </source>
</reference>
<dbReference type="RefSeq" id="XP_001208476.1">
    <property type="nucleotide sequence ID" value="XM_001208476.1"/>
</dbReference>
<organism evidence="1 2">
    <name type="scientific">Aspergillus terreus (strain NIH 2624 / FGSC A1156)</name>
    <dbReference type="NCBI Taxonomy" id="341663"/>
    <lineage>
        <taxon>Eukaryota</taxon>
        <taxon>Fungi</taxon>
        <taxon>Dikarya</taxon>
        <taxon>Ascomycota</taxon>
        <taxon>Pezizomycotina</taxon>
        <taxon>Eurotiomycetes</taxon>
        <taxon>Eurotiomycetidae</taxon>
        <taxon>Eurotiales</taxon>
        <taxon>Aspergillaceae</taxon>
        <taxon>Aspergillus</taxon>
        <taxon>Aspergillus subgen. Circumdati</taxon>
    </lineage>
</organism>
<dbReference type="STRING" id="341663.Q0CYX3"/>
<dbReference type="EMBL" id="CH476595">
    <property type="protein sequence ID" value="EAU37868.1"/>
    <property type="molecule type" value="Genomic_DNA"/>
</dbReference>
<dbReference type="OrthoDB" id="4185642at2759"/>
<name>Q0CYX3_ASPTN</name>